<sequence length="152" mass="16766">MLLPPGLDVLHTPPDFCRVSGGYVTLSPVTGSGKKMRSRVRRHRKYGAKMSLPLSNFSPSLGVITAREKARSGRSVDESSNLPLLGKFAPLVNDNFPTLSLGIVYKRNQQEWLQIPFPEALEGEKSSSAYRLNAIIEKHGDIKQDCSLKSDV</sequence>
<reference evidence="1 2" key="1">
    <citation type="submission" date="2019-12" db="EMBL/GenBank/DDBJ databases">
        <authorList>
            <person name="Alioto T."/>
            <person name="Alioto T."/>
            <person name="Gomez Garrido J."/>
        </authorList>
    </citation>
    <scope>NUCLEOTIDE SEQUENCE [LARGE SCALE GENOMIC DNA]</scope>
</reference>
<dbReference type="AlphaFoldDB" id="A0A8S0SRH7"/>
<dbReference type="Proteomes" id="UP000594638">
    <property type="component" value="Unassembled WGS sequence"/>
</dbReference>
<keyword evidence="2" id="KW-1185">Reference proteome</keyword>
<accession>A0A8S0SRH7</accession>
<dbReference type="Gramene" id="OE9A024408T1">
    <property type="protein sequence ID" value="OE9A024408C1"/>
    <property type="gene ID" value="OE9A024408"/>
</dbReference>
<evidence type="ECO:0000313" key="2">
    <source>
        <dbReference type="Proteomes" id="UP000594638"/>
    </source>
</evidence>
<gene>
    <name evidence="1" type="ORF">OLEA9_A024408</name>
</gene>
<name>A0A8S0SRH7_OLEEU</name>
<evidence type="ECO:0000313" key="1">
    <source>
        <dbReference type="EMBL" id="CAA2993904.1"/>
    </source>
</evidence>
<protein>
    <submittedName>
        <fullName evidence="1">Uncharacterized protein</fullName>
    </submittedName>
</protein>
<comment type="caution">
    <text evidence="1">The sequence shown here is derived from an EMBL/GenBank/DDBJ whole genome shotgun (WGS) entry which is preliminary data.</text>
</comment>
<dbReference type="EMBL" id="CACTIH010005460">
    <property type="protein sequence ID" value="CAA2993904.1"/>
    <property type="molecule type" value="Genomic_DNA"/>
</dbReference>
<organism evidence="1 2">
    <name type="scientific">Olea europaea subsp. europaea</name>
    <dbReference type="NCBI Taxonomy" id="158383"/>
    <lineage>
        <taxon>Eukaryota</taxon>
        <taxon>Viridiplantae</taxon>
        <taxon>Streptophyta</taxon>
        <taxon>Embryophyta</taxon>
        <taxon>Tracheophyta</taxon>
        <taxon>Spermatophyta</taxon>
        <taxon>Magnoliopsida</taxon>
        <taxon>eudicotyledons</taxon>
        <taxon>Gunneridae</taxon>
        <taxon>Pentapetalae</taxon>
        <taxon>asterids</taxon>
        <taxon>lamiids</taxon>
        <taxon>Lamiales</taxon>
        <taxon>Oleaceae</taxon>
        <taxon>Oleeae</taxon>
        <taxon>Olea</taxon>
    </lineage>
</organism>
<proteinExistence type="predicted"/>